<accession>A0ABV0U8A0</accession>
<dbReference type="Proteomes" id="UP001482620">
    <property type="component" value="Unassembled WGS sequence"/>
</dbReference>
<feature type="compositionally biased region" description="Basic and acidic residues" evidence="1">
    <location>
        <begin position="107"/>
        <end position="117"/>
    </location>
</feature>
<dbReference type="EMBL" id="JAHRIQ010060030">
    <property type="protein sequence ID" value="MEQ2240956.1"/>
    <property type="molecule type" value="Genomic_DNA"/>
</dbReference>
<evidence type="ECO:0000256" key="1">
    <source>
        <dbReference type="SAM" id="MobiDB-lite"/>
    </source>
</evidence>
<proteinExistence type="predicted"/>
<keyword evidence="3" id="KW-1185">Reference proteome</keyword>
<sequence>MRSPERHVGNGNKSSFSAGFIVPGDIRAAASVEVCMFNCPTKMDDSNKTKQNKIKTKFRWMAGRLRPQRPSIRRRSLGDLLQLRRLSGALKICAGALEALKMEAVRLRSPPKQEQKHKGAPLKQEMIMSEPGV</sequence>
<protein>
    <submittedName>
        <fullName evidence="2">Uncharacterized protein</fullName>
    </submittedName>
</protein>
<feature type="region of interest" description="Disordered" evidence="1">
    <location>
        <begin position="107"/>
        <end position="133"/>
    </location>
</feature>
<organism evidence="2 3">
    <name type="scientific">Ilyodon furcidens</name>
    <name type="common">goldbreast splitfin</name>
    <dbReference type="NCBI Taxonomy" id="33524"/>
    <lineage>
        <taxon>Eukaryota</taxon>
        <taxon>Metazoa</taxon>
        <taxon>Chordata</taxon>
        <taxon>Craniata</taxon>
        <taxon>Vertebrata</taxon>
        <taxon>Euteleostomi</taxon>
        <taxon>Actinopterygii</taxon>
        <taxon>Neopterygii</taxon>
        <taxon>Teleostei</taxon>
        <taxon>Neoteleostei</taxon>
        <taxon>Acanthomorphata</taxon>
        <taxon>Ovalentaria</taxon>
        <taxon>Atherinomorphae</taxon>
        <taxon>Cyprinodontiformes</taxon>
        <taxon>Goodeidae</taxon>
        <taxon>Ilyodon</taxon>
    </lineage>
</organism>
<name>A0ABV0U8A0_9TELE</name>
<comment type="caution">
    <text evidence="2">The sequence shown here is derived from an EMBL/GenBank/DDBJ whole genome shotgun (WGS) entry which is preliminary data.</text>
</comment>
<reference evidence="2 3" key="1">
    <citation type="submission" date="2021-06" db="EMBL/GenBank/DDBJ databases">
        <authorList>
            <person name="Palmer J.M."/>
        </authorList>
    </citation>
    <scope>NUCLEOTIDE SEQUENCE [LARGE SCALE GENOMIC DNA]</scope>
    <source>
        <strain evidence="3">if_2019</strain>
        <tissue evidence="2">Muscle</tissue>
    </source>
</reference>
<evidence type="ECO:0000313" key="3">
    <source>
        <dbReference type="Proteomes" id="UP001482620"/>
    </source>
</evidence>
<evidence type="ECO:0000313" key="2">
    <source>
        <dbReference type="EMBL" id="MEQ2240956.1"/>
    </source>
</evidence>
<gene>
    <name evidence="2" type="ORF">ILYODFUR_020414</name>
</gene>